<evidence type="ECO:0000256" key="5">
    <source>
        <dbReference type="ARBA" id="ARBA00023136"/>
    </source>
</evidence>
<feature type="transmembrane region" description="Helical" evidence="6">
    <location>
        <begin position="153"/>
        <end position="172"/>
    </location>
</feature>
<keyword evidence="2" id="KW-1003">Cell membrane</keyword>
<comment type="subcellular location">
    <subcellularLocation>
        <location evidence="1">Cell membrane</location>
        <topology evidence="1">Multi-pass membrane protein</topology>
    </subcellularLocation>
</comment>
<reference evidence="7" key="1">
    <citation type="submission" date="2018-06" db="EMBL/GenBank/DDBJ databases">
        <authorList>
            <person name="Zhirakovskaya E."/>
        </authorList>
    </citation>
    <scope>NUCLEOTIDE SEQUENCE</scope>
</reference>
<evidence type="ECO:0000256" key="1">
    <source>
        <dbReference type="ARBA" id="ARBA00004651"/>
    </source>
</evidence>
<evidence type="ECO:0000256" key="2">
    <source>
        <dbReference type="ARBA" id="ARBA00022475"/>
    </source>
</evidence>
<feature type="transmembrane region" description="Helical" evidence="6">
    <location>
        <begin position="131"/>
        <end position="147"/>
    </location>
</feature>
<dbReference type="PANTHER" id="PTHR20855:SF3">
    <property type="entry name" value="LD03007P"/>
    <property type="match status" value="1"/>
</dbReference>
<accession>A0A3B0YYA9</accession>
<keyword evidence="4 6" id="KW-1133">Transmembrane helix</keyword>
<dbReference type="InterPro" id="IPR004254">
    <property type="entry name" value="AdipoR/HlyIII-related"/>
</dbReference>
<organism evidence="7">
    <name type="scientific">hydrothermal vent metagenome</name>
    <dbReference type="NCBI Taxonomy" id="652676"/>
    <lineage>
        <taxon>unclassified sequences</taxon>
        <taxon>metagenomes</taxon>
        <taxon>ecological metagenomes</taxon>
    </lineage>
</organism>
<feature type="transmembrane region" description="Helical" evidence="6">
    <location>
        <begin position="184"/>
        <end position="204"/>
    </location>
</feature>
<evidence type="ECO:0000256" key="3">
    <source>
        <dbReference type="ARBA" id="ARBA00022692"/>
    </source>
</evidence>
<dbReference type="InterPro" id="IPR005744">
    <property type="entry name" value="Hy-lIII"/>
</dbReference>
<feature type="transmembrane region" description="Helical" evidence="6">
    <location>
        <begin position="100"/>
        <end position="119"/>
    </location>
</feature>
<dbReference type="NCBIfam" id="TIGR01065">
    <property type="entry name" value="hlyIII"/>
    <property type="match status" value="1"/>
</dbReference>
<gene>
    <name evidence="7" type="ORF">MNBD_GAMMA14-1767</name>
</gene>
<protein>
    <submittedName>
        <fullName evidence="7">FIG01964566: Predicted membrane protein, hemolysin III homolog</fullName>
    </submittedName>
</protein>
<feature type="transmembrane region" description="Helical" evidence="6">
    <location>
        <begin position="37"/>
        <end position="55"/>
    </location>
</feature>
<dbReference type="AlphaFoldDB" id="A0A3B0YYA9"/>
<evidence type="ECO:0000313" key="7">
    <source>
        <dbReference type="EMBL" id="VAW79189.1"/>
    </source>
</evidence>
<dbReference type="GO" id="GO:0140911">
    <property type="term" value="F:pore-forming activity"/>
    <property type="evidence" value="ECO:0007669"/>
    <property type="project" value="InterPro"/>
</dbReference>
<proteinExistence type="predicted"/>
<keyword evidence="5 6" id="KW-0472">Membrane</keyword>
<evidence type="ECO:0000256" key="6">
    <source>
        <dbReference type="SAM" id="Phobius"/>
    </source>
</evidence>
<sequence>MYHGERFNSISHLIGAALALAGLVVLVVFAASKGDPWKVASFSIYGTTLFLLYSLSTLYHSLRGRAKDIFRKLDHVAIYLLIAGTYTPLTLITLHGTWGWTLFSIIWGLAIIGIIVDGLHKQGSRKIQMTIYLLMGWLILVAIYPLTHALPGGGLALLLLGGLLYTGGTVFYALDDRMKHAHGIWHLFVLAGSISHYLVVLLYVL</sequence>
<feature type="transmembrane region" description="Helical" evidence="6">
    <location>
        <begin position="12"/>
        <end position="31"/>
    </location>
</feature>
<evidence type="ECO:0000256" key="4">
    <source>
        <dbReference type="ARBA" id="ARBA00022989"/>
    </source>
</evidence>
<dbReference type="PANTHER" id="PTHR20855">
    <property type="entry name" value="ADIPOR/PROGESTIN RECEPTOR-RELATED"/>
    <property type="match status" value="1"/>
</dbReference>
<dbReference type="EMBL" id="UOFM01000297">
    <property type="protein sequence ID" value="VAW79189.1"/>
    <property type="molecule type" value="Genomic_DNA"/>
</dbReference>
<dbReference type="Pfam" id="PF03006">
    <property type="entry name" value="HlyIII"/>
    <property type="match status" value="1"/>
</dbReference>
<dbReference type="GO" id="GO:0005886">
    <property type="term" value="C:plasma membrane"/>
    <property type="evidence" value="ECO:0007669"/>
    <property type="project" value="UniProtKB-SubCell"/>
</dbReference>
<name>A0A3B0YYA9_9ZZZZ</name>
<feature type="transmembrane region" description="Helical" evidence="6">
    <location>
        <begin position="76"/>
        <end position="94"/>
    </location>
</feature>
<keyword evidence="3 6" id="KW-0812">Transmembrane</keyword>